<keyword evidence="1" id="KW-1133">Transmembrane helix</keyword>
<gene>
    <name evidence="3" type="ORF">HMPREF9460_00629</name>
</gene>
<evidence type="ECO:0000313" key="3">
    <source>
        <dbReference type="EMBL" id="KGF56910.1"/>
    </source>
</evidence>
<feature type="transmembrane region" description="Helical" evidence="1">
    <location>
        <begin position="108"/>
        <end position="131"/>
    </location>
</feature>
<dbReference type="AlphaFoldDB" id="A0A096BCS1"/>
<organism evidence="3 4">
    <name type="scientific">Flavonifractor plautii 1_3_50AFAA</name>
    <dbReference type="NCBI Taxonomy" id="742738"/>
    <lineage>
        <taxon>Bacteria</taxon>
        <taxon>Bacillati</taxon>
        <taxon>Bacillota</taxon>
        <taxon>Clostridia</taxon>
        <taxon>Eubacteriales</taxon>
        <taxon>Oscillospiraceae</taxon>
        <taxon>Flavonifractor</taxon>
    </lineage>
</organism>
<name>A0A096BCS1_FLAPL</name>
<dbReference type="Proteomes" id="UP000029585">
    <property type="component" value="Unassembled WGS sequence"/>
</dbReference>
<comment type="caution">
    <text evidence="3">The sequence shown here is derived from an EMBL/GenBank/DDBJ whole genome shotgun (WGS) entry which is preliminary data.</text>
</comment>
<dbReference type="InterPro" id="IPR009936">
    <property type="entry name" value="DUF1468"/>
</dbReference>
<dbReference type="EMBL" id="ADLO01000024">
    <property type="protein sequence ID" value="KGF56910.1"/>
    <property type="molecule type" value="Genomic_DNA"/>
</dbReference>
<sequence>MHINVEYSTQHWIFPIITIGVLVILGVLLIALEGRARIKAGKGFFVKPGRFFAEHYDKFKFWGTIVLMVVYFFLLDKLGFTFWSIICLFLFNTLFANKTQLKNPRYHITSLIISVVACLIISVVFGTVFAITLPSGLLTIEIPSLGFILY</sequence>
<dbReference type="PATRIC" id="fig|742738.3.peg.653"/>
<keyword evidence="1" id="KW-0812">Transmembrane</keyword>
<feature type="domain" description="DUF1468" evidence="2">
    <location>
        <begin position="13"/>
        <end position="134"/>
    </location>
</feature>
<evidence type="ECO:0000259" key="2">
    <source>
        <dbReference type="Pfam" id="PF07331"/>
    </source>
</evidence>
<feature type="transmembrane region" description="Helical" evidence="1">
    <location>
        <begin position="12"/>
        <end position="32"/>
    </location>
</feature>
<feature type="transmembrane region" description="Helical" evidence="1">
    <location>
        <begin position="80"/>
        <end position="96"/>
    </location>
</feature>
<feature type="transmembrane region" description="Helical" evidence="1">
    <location>
        <begin position="59"/>
        <end position="74"/>
    </location>
</feature>
<proteinExistence type="predicted"/>
<keyword evidence="1" id="KW-0472">Membrane</keyword>
<evidence type="ECO:0000256" key="1">
    <source>
        <dbReference type="SAM" id="Phobius"/>
    </source>
</evidence>
<evidence type="ECO:0000313" key="4">
    <source>
        <dbReference type="Proteomes" id="UP000029585"/>
    </source>
</evidence>
<reference evidence="3 4" key="1">
    <citation type="submission" date="2011-08" db="EMBL/GenBank/DDBJ databases">
        <title>The Genome Sequence of Clostridium orbiscindens 1_3_50AFAA.</title>
        <authorList>
            <consortium name="The Broad Institute Genome Sequencing Platform"/>
            <person name="Earl A."/>
            <person name="Ward D."/>
            <person name="Feldgarden M."/>
            <person name="Gevers D."/>
            <person name="Daigneault M."/>
            <person name="Strauss J."/>
            <person name="Allen-Vercoe E."/>
            <person name="Young S.K."/>
            <person name="Zeng Q."/>
            <person name="Gargeya S."/>
            <person name="Fitzgerald M."/>
            <person name="Haas B."/>
            <person name="Abouelleil A."/>
            <person name="Alvarado L."/>
            <person name="Arachchi H.M."/>
            <person name="Berlin A."/>
            <person name="Brown A."/>
            <person name="Chapman S.B."/>
            <person name="Chen Z."/>
            <person name="Dunbar C."/>
            <person name="Freedman E."/>
            <person name="Gearin G."/>
            <person name="Gellesch M."/>
            <person name="Goldberg J."/>
            <person name="Griggs A."/>
            <person name="Gujja S."/>
            <person name="Heiman D."/>
            <person name="Howarth C."/>
            <person name="Larson L."/>
            <person name="Lui A."/>
            <person name="MacDonald P.J.P."/>
            <person name="Montmayeur A."/>
            <person name="Murphy C."/>
            <person name="Neiman D."/>
            <person name="Pearson M."/>
            <person name="Priest M."/>
            <person name="Roberts A."/>
            <person name="Saif S."/>
            <person name="Shea T."/>
            <person name="Shenoy N."/>
            <person name="Sisk P."/>
            <person name="Stolte C."/>
            <person name="Sykes S."/>
            <person name="Wortman J."/>
            <person name="Nusbaum C."/>
            <person name="Birren B."/>
        </authorList>
    </citation>
    <scope>NUCLEOTIDE SEQUENCE [LARGE SCALE GENOMIC DNA]</scope>
    <source>
        <strain evidence="3 4">1_3_50AFAA</strain>
    </source>
</reference>
<dbReference type="HOGENOM" id="CLU_145428_0_0_9"/>
<protein>
    <recommendedName>
        <fullName evidence="2">DUF1468 domain-containing protein</fullName>
    </recommendedName>
</protein>
<dbReference type="Pfam" id="PF07331">
    <property type="entry name" value="TctB"/>
    <property type="match status" value="1"/>
</dbReference>
<keyword evidence="4" id="KW-1185">Reference proteome</keyword>
<dbReference type="eggNOG" id="ENOG5032YRV">
    <property type="taxonomic scope" value="Bacteria"/>
</dbReference>
<accession>A0A096BCS1</accession>